<comment type="pathway">
    <text evidence="1">Porphyrin-containing compound metabolism; protoporphyrin-IX biosynthesis; coproporphyrinogen-III from 5-aminolevulinate: step 1/4.</text>
</comment>
<dbReference type="PANTHER" id="PTHR11458">
    <property type="entry name" value="DELTA-AMINOLEVULINIC ACID DEHYDRATASE"/>
    <property type="match status" value="1"/>
</dbReference>
<evidence type="ECO:0000256" key="1">
    <source>
        <dbReference type="ARBA" id="ARBA00004694"/>
    </source>
</evidence>
<evidence type="ECO:0000256" key="4">
    <source>
        <dbReference type="ARBA" id="ARBA00023133"/>
    </source>
</evidence>
<name>A0A8S3B836_9BILA</name>
<accession>A0A8S3B836</accession>
<dbReference type="SUPFAM" id="SSF51569">
    <property type="entry name" value="Aldolase"/>
    <property type="match status" value="1"/>
</dbReference>
<evidence type="ECO:0000256" key="8">
    <source>
        <dbReference type="ARBA" id="ARBA00025861"/>
    </source>
</evidence>
<dbReference type="Gene3D" id="3.20.20.70">
    <property type="entry name" value="Aldolase class I"/>
    <property type="match status" value="1"/>
</dbReference>
<evidence type="ECO:0000313" key="12">
    <source>
        <dbReference type="Proteomes" id="UP000676336"/>
    </source>
</evidence>
<feature type="non-terminal residue" evidence="11">
    <location>
        <position position="80"/>
    </location>
</feature>
<gene>
    <name evidence="11" type="ORF">SMN809_LOCUS47262</name>
</gene>
<evidence type="ECO:0000256" key="10">
    <source>
        <dbReference type="ARBA" id="ARBA00047651"/>
    </source>
</evidence>
<comment type="subunit">
    <text evidence="8">Homooctamer; active form. Homohexamer; low activity form.</text>
</comment>
<dbReference type="Proteomes" id="UP000676336">
    <property type="component" value="Unassembled WGS sequence"/>
</dbReference>
<keyword evidence="4" id="KW-0350">Heme biosynthesis</keyword>
<sequence>NETLRSWHGSNTLLSTNQLIYPVFVTDLVPDESSEEIPNFPEQRRYGVNALLDHLSPLANKGLKTIILFGVTGSSCKNPT</sequence>
<dbReference type="GO" id="GO:0004655">
    <property type="term" value="F:porphobilinogen synthase activity"/>
    <property type="evidence" value="ECO:0007669"/>
    <property type="project" value="UniProtKB-EC"/>
</dbReference>
<organism evidence="11 12">
    <name type="scientific">Rotaria magnacalcarata</name>
    <dbReference type="NCBI Taxonomy" id="392030"/>
    <lineage>
        <taxon>Eukaryota</taxon>
        <taxon>Metazoa</taxon>
        <taxon>Spiralia</taxon>
        <taxon>Gnathifera</taxon>
        <taxon>Rotifera</taxon>
        <taxon>Eurotatoria</taxon>
        <taxon>Bdelloidea</taxon>
        <taxon>Philodinida</taxon>
        <taxon>Philodinidae</taxon>
        <taxon>Rotaria</taxon>
    </lineage>
</organism>
<dbReference type="GO" id="GO:0006783">
    <property type="term" value="P:heme biosynthetic process"/>
    <property type="evidence" value="ECO:0007669"/>
    <property type="project" value="UniProtKB-KW"/>
</dbReference>
<dbReference type="InterPro" id="IPR001731">
    <property type="entry name" value="ALAD"/>
</dbReference>
<dbReference type="InterPro" id="IPR013785">
    <property type="entry name" value="Aldolase_TIM"/>
</dbReference>
<keyword evidence="6" id="KW-0627">Porphyrin biosynthesis</keyword>
<evidence type="ECO:0000256" key="6">
    <source>
        <dbReference type="ARBA" id="ARBA00023244"/>
    </source>
</evidence>
<comment type="function">
    <text evidence="7">Catalyzes an early step in the biosynthesis of tetrapyrroles. Binds two molecules of 5-aminolevulinate per subunit, each at a distinct site, and catalyzes their condensation to form porphobilinogen.</text>
</comment>
<keyword evidence="5" id="KW-0456">Lyase</keyword>
<evidence type="ECO:0000256" key="2">
    <source>
        <dbReference type="ARBA" id="ARBA00008055"/>
    </source>
</evidence>
<dbReference type="AlphaFoldDB" id="A0A8S3B836"/>
<evidence type="ECO:0000256" key="3">
    <source>
        <dbReference type="ARBA" id="ARBA00012053"/>
    </source>
</evidence>
<evidence type="ECO:0000256" key="5">
    <source>
        <dbReference type="ARBA" id="ARBA00023239"/>
    </source>
</evidence>
<dbReference type="GO" id="GO:0005829">
    <property type="term" value="C:cytosol"/>
    <property type="evidence" value="ECO:0007669"/>
    <property type="project" value="TreeGrafter"/>
</dbReference>
<comment type="caution">
    <text evidence="11">The sequence shown here is derived from an EMBL/GenBank/DDBJ whole genome shotgun (WGS) entry which is preliminary data.</text>
</comment>
<evidence type="ECO:0000313" key="11">
    <source>
        <dbReference type="EMBL" id="CAF4803060.1"/>
    </source>
</evidence>
<dbReference type="EC" id="4.2.1.24" evidence="3"/>
<comment type="catalytic activity">
    <reaction evidence="10">
        <text>2 5-aminolevulinate = porphobilinogen + 2 H2O + H(+)</text>
        <dbReference type="Rhea" id="RHEA:24064"/>
        <dbReference type="ChEBI" id="CHEBI:15377"/>
        <dbReference type="ChEBI" id="CHEBI:15378"/>
        <dbReference type="ChEBI" id="CHEBI:58126"/>
        <dbReference type="ChEBI" id="CHEBI:356416"/>
        <dbReference type="EC" id="4.2.1.24"/>
    </reaction>
</comment>
<protein>
    <recommendedName>
        <fullName evidence="3">porphobilinogen synthase</fullName>
        <ecNumber evidence="3">4.2.1.24</ecNumber>
    </recommendedName>
    <alternativeName>
        <fullName evidence="9">Porphobilinogen synthase</fullName>
    </alternativeName>
</protein>
<dbReference type="EMBL" id="CAJOBI010149077">
    <property type="protein sequence ID" value="CAF4803060.1"/>
    <property type="molecule type" value="Genomic_DNA"/>
</dbReference>
<reference evidence="11" key="1">
    <citation type="submission" date="2021-02" db="EMBL/GenBank/DDBJ databases">
        <authorList>
            <person name="Nowell W R."/>
        </authorList>
    </citation>
    <scope>NUCLEOTIDE SEQUENCE</scope>
</reference>
<evidence type="ECO:0000256" key="7">
    <source>
        <dbReference type="ARBA" id="ARBA00025628"/>
    </source>
</evidence>
<evidence type="ECO:0000256" key="9">
    <source>
        <dbReference type="ARBA" id="ARBA00032837"/>
    </source>
</evidence>
<dbReference type="Pfam" id="PF00490">
    <property type="entry name" value="ALAD"/>
    <property type="match status" value="1"/>
</dbReference>
<dbReference type="PANTHER" id="PTHR11458:SF0">
    <property type="entry name" value="DELTA-AMINOLEVULINIC ACID DEHYDRATASE"/>
    <property type="match status" value="1"/>
</dbReference>
<feature type="non-terminal residue" evidence="11">
    <location>
        <position position="1"/>
    </location>
</feature>
<proteinExistence type="inferred from homology"/>
<comment type="similarity">
    <text evidence="2">Belongs to the ALAD family.</text>
</comment>
<dbReference type="GO" id="GO:0008270">
    <property type="term" value="F:zinc ion binding"/>
    <property type="evidence" value="ECO:0007669"/>
    <property type="project" value="TreeGrafter"/>
</dbReference>